<reference evidence="1 2" key="1">
    <citation type="submission" date="2014-04" db="EMBL/GenBank/DDBJ databases">
        <authorList>
            <consortium name="DOE Joint Genome Institute"/>
            <person name="Kuo A."/>
            <person name="Tarkka M."/>
            <person name="Buscot F."/>
            <person name="Kohler A."/>
            <person name="Nagy L.G."/>
            <person name="Floudas D."/>
            <person name="Copeland A."/>
            <person name="Barry K.W."/>
            <person name="Cichocki N."/>
            <person name="Veneault-Fourrey C."/>
            <person name="LaButti K."/>
            <person name="Lindquist E.A."/>
            <person name="Lipzen A."/>
            <person name="Lundell T."/>
            <person name="Morin E."/>
            <person name="Murat C."/>
            <person name="Sun H."/>
            <person name="Tunlid A."/>
            <person name="Henrissat B."/>
            <person name="Grigoriev I.V."/>
            <person name="Hibbett D.S."/>
            <person name="Martin F."/>
            <person name="Nordberg H.P."/>
            <person name="Cantor M.N."/>
            <person name="Hua S.X."/>
        </authorList>
    </citation>
    <scope>NUCLEOTIDE SEQUENCE [LARGE SCALE GENOMIC DNA]</scope>
    <source>
        <strain evidence="1 2">F 1598</strain>
    </source>
</reference>
<dbReference type="STRING" id="765440.A0A0C3EX42"/>
<gene>
    <name evidence="1" type="ORF">PILCRDRAFT_12271</name>
</gene>
<name>A0A0C3EX42_PILCF</name>
<dbReference type="OrthoDB" id="265717at2759"/>
<dbReference type="Proteomes" id="UP000054166">
    <property type="component" value="Unassembled WGS sequence"/>
</dbReference>
<organism evidence="1 2">
    <name type="scientific">Piloderma croceum (strain F 1598)</name>
    <dbReference type="NCBI Taxonomy" id="765440"/>
    <lineage>
        <taxon>Eukaryota</taxon>
        <taxon>Fungi</taxon>
        <taxon>Dikarya</taxon>
        <taxon>Basidiomycota</taxon>
        <taxon>Agaricomycotina</taxon>
        <taxon>Agaricomycetes</taxon>
        <taxon>Agaricomycetidae</taxon>
        <taxon>Atheliales</taxon>
        <taxon>Atheliaceae</taxon>
        <taxon>Piloderma</taxon>
    </lineage>
</organism>
<dbReference type="InParanoid" id="A0A0C3EX42"/>
<keyword evidence="2" id="KW-1185">Reference proteome</keyword>
<dbReference type="EMBL" id="KN833028">
    <property type="protein sequence ID" value="KIM77085.1"/>
    <property type="molecule type" value="Genomic_DNA"/>
</dbReference>
<reference evidence="2" key="2">
    <citation type="submission" date="2015-01" db="EMBL/GenBank/DDBJ databases">
        <title>Evolutionary Origins and Diversification of the Mycorrhizal Mutualists.</title>
        <authorList>
            <consortium name="DOE Joint Genome Institute"/>
            <consortium name="Mycorrhizal Genomics Consortium"/>
            <person name="Kohler A."/>
            <person name="Kuo A."/>
            <person name="Nagy L.G."/>
            <person name="Floudas D."/>
            <person name="Copeland A."/>
            <person name="Barry K.W."/>
            <person name="Cichocki N."/>
            <person name="Veneault-Fourrey C."/>
            <person name="LaButti K."/>
            <person name="Lindquist E.A."/>
            <person name="Lipzen A."/>
            <person name="Lundell T."/>
            <person name="Morin E."/>
            <person name="Murat C."/>
            <person name="Riley R."/>
            <person name="Ohm R."/>
            <person name="Sun H."/>
            <person name="Tunlid A."/>
            <person name="Henrissat B."/>
            <person name="Grigoriev I.V."/>
            <person name="Hibbett D.S."/>
            <person name="Martin F."/>
        </authorList>
    </citation>
    <scope>NUCLEOTIDE SEQUENCE [LARGE SCALE GENOMIC DNA]</scope>
    <source>
        <strain evidence="2">F 1598</strain>
    </source>
</reference>
<dbReference type="HOGENOM" id="CLU_652299_0_0_1"/>
<sequence length="421" mass="47158">MAAFCYQVLISIAKSNETATRKLDQFLAPMDGDMKSLASTALKHVHHAFYRKQPDWDCVIWNTHIMTVLSDFRDPIRHALLAQHSISFVTKMLLAITADAPSSATASLKAQAIQYGFWNLLLLIQSTDGVTWVIQALEAKLMFALIRCQPWLPHMTDDPAEFLNPFLNRILANYSAYRSVLCVIEKYLTKIQQSGLAAGISRDTPLWNAWNAFVEIVESRIEILRSAPGGILRAHERCHNAMARVMASFGNVPLVSLHNTVAGPARHTIGNSEVIGNFVRNLNVNATVEGHVPDISKGDFDFVGAMIEAERVLIQDGFSEIFKTVNRRLVVLILDYSVYPPTKTLIPPKNFGFCEQHYSEPLLARWDQLRKDMDTLAHPTLVFCARVQRGHTSMSIFRVVSTTLTDEPDELIIFKSAGCTC</sequence>
<evidence type="ECO:0000313" key="2">
    <source>
        <dbReference type="Proteomes" id="UP000054166"/>
    </source>
</evidence>
<protein>
    <submittedName>
        <fullName evidence="1">Uncharacterized protein</fullName>
    </submittedName>
</protein>
<dbReference type="AlphaFoldDB" id="A0A0C3EX42"/>
<evidence type="ECO:0000313" key="1">
    <source>
        <dbReference type="EMBL" id="KIM77085.1"/>
    </source>
</evidence>
<proteinExistence type="predicted"/>
<accession>A0A0C3EX42</accession>